<organism evidence="12 13">
    <name type="scientific">Xenorhabdus yunnanensis</name>
    <dbReference type="NCBI Taxonomy" id="3025878"/>
    <lineage>
        <taxon>Bacteria</taxon>
        <taxon>Pseudomonadati</taxon>
        <taxon>Pseudomonadota</taxon>
        <taxon>Gammaproteobacteria</taxon>
        <taxon>Enterobacterales</taxon>
        <taxon>Morganellaceae</taxon>
        <taxon>Xenorhabdus</taxon>
    </lineage>
</organism>
<feature type="domain" description="SRP54-type proteins GTP-binding" evidence="11">
    <location>
        <begin position="452"/>
        <end position="465"/>
    </location>
</feature>
<dbReference type="SUPFAM" id="SSF52540">
    <property type="entry name" value="P-loop containing nucleoside triphosphate hydrolases"/>
    <property type="match status" value="1"/>
</dbReference>
<comment type="caution">
    <text evidence="12">The sequence shown here is derived from an EMBL/GenBank/DDBJ whole genome shotgun (WGS) entry which is preliminary data.</text>
</comment>
<evidence type="ECO:0000256" key="1">
    <source>
        <dbReference type="ARBA" id="ARBA00022475"/>
    </source>
</evidence>
<evidence type="ECO:0000256" key="4">
    <source>
        <dbReference type="ARBA" id="ARBA00022801"/>
    </source>
</evidence>
<keyword evidence="6 9" id="KW-0472">Membrane</keyword>
<evidence type="ECO:0000256" key="6">
    <source>
        <dbReference type="ARBA" id="ARBA00023136"/>
    </source>
</evidence>
<keyword evidence="13" id="KW-1185">Reference proteome</keyword>
<feature type="coiled-coil region" evidence="10">
    <location>
        <begin position="17"/>
        <end position="156"/>
    </location>
</feature>
<keyword evidence="1 9" id="KW-1003">Cell membrane</keyword>
<dbReference type="PANTHER" id="PTHR43134:SF1">
    <property type="entry name" value="SIGNAL RECOGNITION PARTICLE RECEPTOR SUBUNIT ALPHA"/>
    <property type="match status" value="1"/>
</dbReference>
<dbReference type="PROSITE" id="PS00300">
    <property type="entry name" value="SRP54"/>
    <property type="match status" value="1"/>
</dbReference>
<evidence type="ECO:0000256" key="9">
    <source>
        <dbReference type="HAMAP-Rule" id="MF_00920"/>
    </source>
</evidence>
<dbReference type="Gene3D" id="3.40.50.300">
    <property type="entry name" value="P-loop containing nucleotide triphosphate hydrolases"/>
    <property type="match status" value="1"/>
</dbReference>
<comment type="function">
    <text evidence="9">Involved in targeting and insertion of nascent membrane proteins into the cytoplasmic membrane. Acts as a receptor for the complex formed by the signal recognition particle (SRP) and the ribosome-nascent chain (RNC). Interaction with SRP-RNC leads to the transfer of the RNC complex to the Sec translocase for insertion into the membrane, the hydrolysis of GTP by both Ffh and FtsY, and the dissociation of the SRP-FtsY complex into the individual components.</text>
</comment>
<feature type="binding site" evidence="9">
    <location>
        <begin position="431"/>
        <end position="434"/>
    </location>
    <ligand>
        <name>GTP</name>
        <dbReference type="ChEBI" id="CHEBI:37565"/>
    </ligand>
</feature>
<keyword evidence="10" id="KW-0175">Coiled coil</keyword>
<keyword evidence="2 9" id="KW-0963">Cytoplasm</keyword>
<protein>
    <recommendedName>
        <fullName evidence="9">Signal recognition particle receptor FtsY</fullName>
        <shortName evidence="9">SRP receptor</shortName>
        <ecNumber evidence="9">3.6.5.4</ecNumber>
    </recommendedName>
</protein>
<dbReference type="InterPro" id="IPR000897">
    <property type="entry name" value="SRP54_GTPase_dom"/>
</dbReference>
<dbReference type="InterPro" id="IPR004390">
    <property type="entry name" value="SR_rcpt_FtsY"/>
</dbReference>
<dbReference type="Proteomes" id="UP001217178">
    <property type="component" value="Unassembled WGS sequence"/>
</dbReference>
<evidence type="ECO:0000259" key="11">
    <source>
        <dbReference type="PROSITE" id="PS00300"/>
    </source>
</evidence>
<dbReference type="SMART" id="SM00962">
    <property type="entry name" value="SRP54"/>
    <property type="match status" value="1"/>
</dbReference>
<dbReference type="SMART" id="SM00382">
    <property type="entry name" value="AAA"/>
    <property type="match status" value="1"/>
</dbReference>
<reference evidence="12 13" key="1">
    <citation type="submission" date="2023-02" db="EMBL/GenBank/DDBJ databases">
        <title>Entomopathogenic bacteria.</title>
        <authorList>
            <person name="Machado R.A."/>
        </authorList>
    </citation>
    <scope>NUCLEOTIDE SEQUENCE [LARGE SCALE GENOMIC DNA]</scope>
    <source>
        <strain evidence="12 13">XENO-10</strain>
    </source>
</reference>
<evidence type="ECO:0000256" key="7">
    <source>
        <dbReference type="ARBA" id="ARBA00023170"/>
    </source>
</evidence>
<comment type="subcellular location">
    <subcellularLocation>
        <location evidence="9">Cell membrane</location>
        <topology evidence="9">Peripheral membrane protein</topology>
        <orientation evidence="9">Cytoplasmic side</orientation>
    </subcellularLocation>
    <subcellularLocation>
        <location evidence="9">Cytoplasm</location>
    </subcellularLocation>
</comment>
<evidence type="ECO:0000256" key="2">
    <source>
        <dbReference type="ARBA" id="ARBA00022490"/>
    </source>
</evidence>
<dbReference type="EMBL" id="JAQRFI010000037">
    <property type="protein sequence ID" value="MDC9590505.1"/>
    <property type="molecule type" value="Genomic_DNA"/>
</dbReference>
<dbReference type="EC" id="3.6.5.4" evidence="9"/>
<sequence>MAKEQKKGFFSWFGLGRQDKKQQEEQAEQERIAAEEAEQLRLAEEAACRAAEEAEQLRLAEEAACRAAEEAEQQRLVEEAARRAAEEAEQQRLVEEAACRAAEEAEQQRLAEEAARHAAEEAEQQRLAEEAIRHAAEEAEQQRLVEEAACRAAEEAEQQRLAEEQAALPKEQERPTKEGFFARLKRSLVKTRQNLGSGFLGLFRGKKIDDDLFEELEEQLLIADVGVETTRKIITNLTAHASRKELKDAEALYSKLKEEMSDILAKVDKPLEIEGKSPYVILMVGVNGVGKTTTIGKLARQYQSQGKSVMLAAGDTFRAAAVEQLQVWGDRNKIPVVAQHTGADPASVIFDAIQSAKAKGVDILIADTAGRLQNKSHLMEELKKIVRVMKKLDEEAPHEIMLTLDASTGQNAVSQAKLFHEAVGLTGISLTKLDGTAKGGVIFAIADQFEIPIRYIGVGEGIEDLRPFKADDFIEALFARED</sequence>
<evidence type="ECO:0000256" key="10">
    <source>
        <dbReference type="SAM" id="Coils"/>
    </source>
</evidence>
<dbReference type="InterPro" id="IPR027417">
    <property type="entry name" value="P-loop_NTPase"/>
</dbReference>
<feature type="coiled-coil region" evidence="10">
    <location>
        <begin position="239"/>
        <end position="266"/>
    </location>
</feature>
<dbReference type="CDD" id="cd17874">
    <property type="entry name" value="FtsY"/>
    <property type="match status" value="1"/>
</dbReference>
<comment type="similarity">
    <text evidence="9">Belongs to the GTP-binding SRP family. FtsY subfamily.</text>
</comment>
<dbReference type="InterPro" id="IPR003593">
    <property type="entry name" value="AAA+_ATPase"/>
</dbReference>
<feature type="binding site" evidence="9">
    <location>
        <begin position="285"/>
        <end position="292"/>
    </location>
    <ligand>
        <name>GTP</name>
        <dbReference type="ChEBI" id="CHEBI:37565"/>
    </ligand>
</feature>
<feature type="binding site" evidence="9">
    <location>
        <begin position="367"/>
        <end position="371"/>
    </location>
    <ligand>
        <name>GTP</name>
        <dbReference type="ChEBI" id="CHEBI:37565"/>
    </ligand>
</feature>
<dbReference type="InterPro" id="IPR013822">
    <property type="entry name" value="Signal_recog_particl_SRP54_hlx"/>
</dbReference>
<dbReference type="InterPro" id="IPR036225">
    <property type="entry name" value="SRP/SRP_N"/>
</dbReference>
<dbReference type="InterPro" id="IPR042101">
    <property type="entry name" value="SRP54_N_sf"/>
</dbReference>
<evidence type="ECO:0000313" key="12">
    <source>
        <dbReference type="EMBL" id="MDC9590505.1"/>
    </source>
</evidence>
<evidence type="ECO:0000256" key="3">
    <source>
        <dbReference type="ARBA" id="ARBA00022741"/>
    </source>
</evidence>
<keyword evidence="5 9" id="KW-0342">GTP-binding</keyword>
<dbReference type="PANTHER" id="PTHR43134">
    <property type="entry name" value="SIGNAL RECOGNITION PARTICLE RECEPTOR SUBUNIT ALPHA"/>
    <property type="match status" value="1"/>
</dbReference>
<proteinExistence type="inferred from homology"/>
<dbReference type="NCBIfam" id="TIGR00064">
    <property type="entry name" value="ftsY"/>
    <property type="match status" value="1"/>
</dbReference>
<evidence type="ECO:0000256" key="5">
    <source>
        <dbReference type="ARBA" id="ARBA00023134"/>
    </source>
</evidence>
<keyword evidence="4 9" id="KW-0378">Hydrolase</keyword>
<dbReference type="SUPFAM" id="SSF47364">
    <property type="entry name" value="Domain of the SRP/SRP receptor G-proteins"/>
    <property type="match status" value="1"/>
</dbReference>
<comment type="subunit">
    <text evidence="9">Part of the signal recognition particle protein translocation system, which is composed of SRP and FtsY. SRP is a ribonucleoprotein composed of Ffh and a 4.5S RNA molecule.</text>
</comment>
<dbReference type="Pfam" id="PF00448">
    <property type="entry name" value="SRP54"/>
    <property type="match status" value="1"/>
</dbReference>
<dbReference type="RefSeq" id="WP_273555789.1">
    <property type="nucleotide sequence ID" value="NZ_JAQRFI010000037.1"/>
</dbReference>
<dbReference type="Pfam" id="PF02881">
    <property type="entry name" value="SRP54_N"/>
    <property type="match status" value="1"/>
</dbReference>
<comment type="catalytic activity">
    <reaction evidence="8 9">
        <text>GTP + H2O = GDP + phosphate + H(+)</text>
        <dbReference type="Rhea" id="RHEA:19669"/>
        <dbReference type="ChEBI" id="CHEBI:15377"/>
        <dbReference type="ChEBI" id="CHEBI:15378"/>
        <dbReference type="ChEBI" id="CHEBI:37565"/>
        <dbReference type="ChEBI" id="CHEBI:43474"/>
        <dbReference type="ChEBI" id="CHEBI:58189"/>
        <dbReference type="EC" id="3.6.5.4"/>
    </reaction>
</comment>
<dbReference type="HAMAP" id="MF_00920">
    <property type="entry name" value="FtsY"/>
    <property type="match status" value="1"/>
</dbReference>
<accession>A0ABT5LL64</accession>
<gene>
    <name evidence="9 12" type="primary">ftsY</name>
    <name evidence="12" type="ORF">PSI23_14720</name>
</gene>
<keyword evidence="3 9" id="KW-0547">Nucleotide-binding</keyword>
<evidence type="ECO:0000313" key="13">
    <source>
        <dbReference type="Proteomes" id="UP001217178"/>
    </source>
</evidence>
<keyword evidence="7 9" id="KW-0675">Receptor</keyword>
<dbReference type="Gene3D" id="1.20.120.140">
    <property type="entry name" value="Signal recognition particle SRP54, nucleotide-binding domain"/>
    <property type="match status" value="1"/>
</dbReference>
<name>A0ABT5LL64_9GAMM</name>
<evidence type="ECO:0000256" key="8">
    <source>
        <dbReference type="ARBA" id="ARBA00048027"/>
    </source>
</evidence>
<dbReference type="SMART" id="SM00963">
    <property type="entry name" value="SRP54_N"/>
    <property type="match status" value="1"/>
</dbReference>